<gene>
    <name evidence="1" type="ORF">QLQ87_02865</name>
</gene>
<reference evidence="1" key="1">
    <citation type="submission" date="2023-05" db="EMBL/GenBank/DDBJ databases">
        <title>Aeromonas salmonicida 57, complete genome.</title>
        <authorList>
            <person name="Shao L."/>
        </authorList>
    </citation>
    <scope>NUCLEOTIDE SEQUENCE</scope>
    <source>
        <strain evidence="1">57</strain>
    </source>
</reference>
<dbReference type="GO" id="GO:0008168">
    <property type="term" value="F:methyltransferase activity"/>
    <property type="evidence" value="ECO:0007669"/>
    <property type="project" value="UniProtKB-KW"/>
</dbReference>
<sequence length="94" mass="10062">MCYDVPGADHSASSLVQARQAFPEQVWIEAGIENDQPAGPFDGVVIWDSLFHLPRAAHQPLLQKACEVLAGAGGLILSSGGRDKVRLAVLLRQT</sequence>
<proteinExistence type="predicted"/>
<dbReference type="SUPFAM" id="SSF53335">
    <property type="entry name" value="S-adenosyl-L-methionine-dependent methyltransferases"/>
    <property type="match status" value="1"/>
</dbReference>
<protein>
    <submittedName>
        <fullName evidence="1">Class I SAM-dependent methyltransferase</fullName>
        <ecNumber evidence="1">2.1.-.-</ecNumber>
    </submittedName>
</protein>
<dbReference type="EC" id="2.1.-.-" evidence="1"/>
<dbReference type="RefSeq" id="WP_113720275.1">
    <property type="nucleotide sequence ID" value="NZ_CAWOII010000100.1"/>
</dbReference>
<accession>A0AAX3VUK6</accession>
<name>A0AAX3VUK6_AERSA</name>
<organism evidence="1 2">
    <name type="scientific">Aeromonas salmonicida</name>
    <dbReference type="NCBI Taxonomy" id="645"/>
    <lineage>
        <taxon>Bacteria</taxon>
        <taxon>Pseudomonadati</taxon>
        <taxon>Pseudomonadota</taxon>
        <taxon>Gammaproteobacteria</taxon>
        <taxon>Aeromonadales</taxon>
        <taxon>Aeromonadaceae</taxon>
        <taxon>Aeromonas</taxon>
    </lineage>
</organism>
<dbReference type="Proteomes" id="UP001239426">
    <property type="component" value="Chromosome"/>
</dbReference>
<keyword evidence="1" id="KW-0808">Transferase</keyword>
<dbReference type="InterPro" id="IPR029063">
    <property type="entry name" value="SAM-dependent_MTases_sf"/>
</dbReference>
<dbReference type="AlphaFoldDB" id="A0AAX3VUK6"/>
<dbReference type="GO" id="GO:0032259">
    <property type="term" value="P:methylation"/>
    <property type="evidence" value="ECO:0007669"/>
    <property type="project" value="UniProtKB-KW"/>
</dbReference>
<evidence type="ECO:0000313" key="2">
    <source>
        <dbReference type="Proteomes" id="UP001239426"/>
    </source>
</evidence>
<keyword evidence="1" id="KW-0489">Methyltransferase</keyword>
<dbReference type="EMBL" id="CP124841">
    <property type="protein sequence ID" value="WHF37325.1"/>
    <property type="molecule type" value="Genomic_DNA"/>
</dbReference>
<evidence type="ECO:0000313" key="1">
    <source>
        <dbReference type="EMBL" id="WHF37325.1"/>
    </source>
</evidence>
<dbReference type="Gene3D" id="3.40.50.150">
    <property type="entry name" value="Vaccinia Virus protein VP39"/>
    <property type="match status" value="1"/>
</dbReference>